<keyword evidence="9 15" id="KW-0547">Nucleotide-binding</keyword>
<feature type="binding site" evidence="15">
    <location>
        <position position="617"/>
    </location>
    <ligand>
        <name>ATP</name>
        <dbReference type="ChEBI" id="CHEBI:30616"/>
    </ligand>
</feature>
<dbReference type="PANTHER" id="PTHR45631">
    <property type="entry name" value="OS07G0107800 PROTEIN-RELATED"/>
    <property type="match status" value="1"/>
</dbReference>
<reference evidence="18 19" key="1">
    <citation type="journal article" date="2019" name="Plant Biotechnol. J.">
        <title>The red bayberry genome and genetic basis of sex determination.</title>
        <authorList>
            <person name="Jia H.M."/>
            <person name="Jia H.J."/>
            <person name="Cai Q.L."/>
            <person name="Wang Y."/>
            <person name="Zhao H.B."/>
            <person name="Yang W.F."/>
            <person name="Wang G.Y."/>
            <person name="Li Y.H."/>
            <person name="Zhan D.L."/>
            <person name="Shen Y.T."/>
            <person name="Niu Q.F."/>
            <person name="Chang L."/>
            <person name="Qiu J."/>
            <person name="Zhao L."/>
            <person name="Xie H.B."/>
            <person name="Fu W.Y."/>
            <person name="Jin J."/>
            <person name="Li X.W."/>
            <person name="Jiao Y."/>
            <person name="Zhou C.C."/>
            <person name="Tu T."/>
            <person name="Chai C.Y."/>
            <person name="Gao J.L."/>
            <person name="Fan L.J."/>
            <person name="van de Weg E."/>
            <person name="Wang J.Y."/>
            <person name="Gao Z.S."/>
        </authorList>
    </citation>
    <scope>NUCLEOTIDE SEQUENCE [LARGE SCALE GENOMIC DNA]</scope>
    <source>
        <tissue evidence="18">Leaves</tissue>
    </source>
</reference>
<dbReference type="EMBL" id="RXIC02000021">
    <property type="protein sequence ID" value="KAB1218472.1"/>
    <property type="molecule type" value="Genomic_DNA"/>
</dbReference>
<evidence type="ECO:0000256" key="12">
    <source>
        <dbReference type="ARBA" id="ARBA00022989"/>
    </source>
</evidence>
<dbReference type="Gene3D" id="3.80.10.10">
    <property type="entry name" value="Ribonuclease Inhibitor"/>
    <property type="match status" value="1"/>
</dbReference>
<dbReference type="InterPro" id="IPR024788">
    <property type="entry name" value="Malectin-like_Carb-bd_dom"/>
</dbReference>
<dbReference type="SMART" id="SM00220">
    <property type="entry name" value="S_TKc"/>
    <property type="match status" value="1"/>
</dbReference>
<dbReference type="SUPFAM" id="SSF52058">
    <property type="entry name" value="L domain-like"/>
    <property type="match status" value="1"/>
</dbReference>
<dbReference type="OrthoDB" id="2017114at2759"/>
<dbReference type="FunFam" id="3.30.200.20:FF:000394">
    <property type="entry name" value="Leucine-rich repeat receptor-like protein kinase"/>
    <property type="match status" value="1"/>
</dbReference>
<dbReference type="CDD" id="cd14066">
    <property type="entry name" value="STKc_IRAK"/>
    <property type="match status" value="1"/>
</dbReference>
<feature type="domain" description="Protein kinase" evidence="17">
    <location>
        <begin position="590"/>
        <end position="862"/>
    </location>
</feature>
<evidence type="ECO:0000256" key="8">
    <source>
        <dbReference type="ARBA" id="ARBA00022737"/>
    </source>
</evidence>
<keyword evidence="19" id="KW-1185">Reference proteome</keyword>
<dbReference type="PROSITE" id="PS00107">
    <property type="entry name" value="PROTEIN_KINASE_ATP"/>
    <property type="match status" value="1"/>
</dbReference>
<dbReference type="PROSITE" id="PS50011">
    <property type="entry name" value="PROTEIN_KINASE_DOM"/>
    <property type="match status" value="1"/>
</dbReference>
<dbReference type="Proteomes" id="UP000516437">
    <property type="component" value="Chromosome 3"/>
</dbReference>
<keyword evidence="7" id="KW-0732">Signal</keyword>
<keyword evidence="5" id="KW-0808">Transferase</keyword>
<dbReference type="Pfam" id="PF00069">
    <property type="entry name" value="Pkinase"/>
    <property type="match status" value="1"/>
</dbReference>
<keyword evidence="6 16" id="KW-0812">Transmembrane</keyword>
<dbReference type="FunFam" id="1.10.510.10:FF:000146">
    <property type="entry name" value="LRR receptor-like serine/threonine-protein kinase IOS1"/>
    <property type="match status" value="1"/>
</dbReference>
<evidence type="ECO:0000256" key="5">
    <source>
        <dbReference type="ARBA" id="ARBA00022679"/>
    </source>
</evidence>
<evidence type="ECO:0000256" key="16">
    <source>
        <dbReference type="SAM" id="Phobius"/>
    </source>
</evidence>
<dbReference type="GO" id="GO:0004674">
    <property type="term" value="F:protein serine/threonine kinase activity"/>
    <property type="evidence" value="ECO:0007669"/>
    <property type="project" value="UniProtKB-KW"/>
</dbReference>
<evidence type="ECO:0000256" key="9">
    <source>
        <dbReference type="ARBA" id="ARBA00022741"/>
    </source>
</evidence>
<evidence type="ECO:0000256" key="4">
    <source>
        <dbReference type="ARBA" id="ARBA00022614"/>
    </source>
</evidence>
<proteinExistence type="predicted"/>
<keyword evidence="3" id="KW-0597">Phosphoprotein</keyword>
<dbReference type="PRINTS" id="PR00019">
    <property type="entry name" value="LEURICHRPT"/>
</dbReference>
<evidence type="ECO:0000256" key="10">
    <source>
        <dbReference type="ARBA" id="ARBA00022777"/>
    </source>
</evidence>
<keyword evidence="12 16" id="KW-1133">Transmembrane helix</keyword>
<dbReference type="PROSITE" id="PS00108">
    <property type="entry name" value="PROTEIN_KINASE_ST"/>
    <property type="match status" value="1"/>
</dbReference>
<comment type="caution">
    <text evidence="18">The sequence shown here is derived from an EMBL/GenBank/DDBJ whole genome shotgun (WGS) entry which is preliminary data.</text>
</comment>
<evidence type="ECO:0000313" key="18">
    <source>
        <dbReference type="EMBL" id="KAB1218472.1"/>
    </source>
</evidence>
<gene>
    <name evidence="18" type="ORF">CJ030_MR3G026352</name>
</gene>
<keyword evidence="2" id="KW-0723">Serine/threonine-protein kinase</keyword>
<keyword evidence="10" id="KW-0418">Kinase</keyword>
<evidence type="ECO:0000256" key="14">
    <source>
        <dbReference type="ARBA" id="ARBA00023170"/>
    </source>
</evidence>
<evidence type="ECO:0000256" key="15">
    <source>
        <dbReference type="PROSITE-ProRule" id="PRU10141"/>
    </source>
</evidence>
<keyword evidence="4" id="KW-0433">Leucine-rich repeat</keyword>
<dbReference type="InterPro" id="IPR008271">
    <property type="entry name" value="Ser/Thr_kinase_AS"/>
</dbReference>
<evidence type="ECO:0000256" key="11">
    <source>
        <dbReference type="ARBA" id="ARBA00022840"/>
    </source>
</evidence>
<evidence type="ECO:0000256" key="7">
    <source>
        <dbReference type="ARBA" id="ARBA00022729"/>
    </source>
</evidence>
<dbReference type="Gene3D" id="3.30.200.20">
    <property type="entry name" value="Phosphorylase Kinase, domain 1"/>
    <property type="match status" value="1"/>
</dbReference>
<evidence type="ECO:0000256" key="6">
    <source>
        <dbReference type="ARBA" id="ARBA00022692"/>
    </source>
</evidence>
<dbReference type="InterPro" id="IPR017441">
    <property type="entry name" value="Protein_kinase_ATP_BS"/>
</dbReference>
<keyword evidence="13 16" id="KW-0472">Membrane</keyword>
<organism evidence="18 19">
    <name type="scientific">Morella rubra</name>
    <name type="common">Chinese bayberry</name>
    <dbReference type="NCBI Taxonomy" id="262757"/>
    <lineage>
        <taxon>Eukaryota</taxon>
        <taxon>Viridiplantae</taxon>
        <taxon>Streptophyta</taxon>
        <taxon>Embryophyta</taxon>
        <taxon>Tracheophyta</taxon>
        <taxon>Spermatophyta</taxon>
        <taxon>Magnoliopsida</taxon>
        <taxon>eudicotyledons</taxon>
        <taxon>Gunneridae</taxon>
        <taxon>Pentapetalae</taxon>
        <taxon>rosids</taxon>
        <taxon>fabids</taxon>
        <taxon>Fagales</taxon>
        <taxon>Myricaceae</taxon>
        <taxon>Morella</taxon>
    </lineage>
</organism>
<dbReference type="Pfam" id="PF00560">
    <property type="entry name" value="LRR_1"/>
    <property type="match status" value="1"/>
</dbReference>
<evidence type="ECO:0000256" key="13">
    <source>
        <dbReference type="ARBA" id="ARBA00023136"/>
    </source>
</evidence>
<dbReference type="Pfam" id="PF12819">
    <property type="entry name" value="Malectin_like"/>
    <property type="match status" value="1"/>
</dbReference>
<sequence>MGSAREVVSVSEAWVFFILAISIFDNTKLAAGNDHQHSGRKLSDGTPGFITLDCGLPANSSYTEKTSGINYISDATFIDTGLSRSISPEIKDTKKRYLWHLRSFPEGIRNCYTINNITGGSKYLIRAVFFYGNYDSEDKLPEFDLHLGANMWDTVKFSVAAKGEVWKELIHVPSLNYIHVCLVNKNLGTPFISTLELRELNSDTYKTTSGSLALRQRYDFGNTDQFYRYDDDVYDRLWWPYNTRAWTELSTNLTIEPQDYNNYTAPSIVMSTAVTPKDDSAPIELSWEKEDDESGYYLYMHFAEILKLEANQSRSFNITFNGKYWIGPLVPKYLSENTIFTQSALTGGKYAFSLLKTEGSTLPPIINALELYSVRYFSQSETQEEDVDAITKIKSVYRIKRNWQGDPCAPKEYFWEGLNCSYDDSNPPRIISLNLSSSGLTGAISADISNLMMLQILDLSNNSLNGSVLYSLSQLPHLRVLNLERNQLAGSIPIQLIERSNDRSLSLSVGDNPNLCGAASCKKKNNIIVPILASVVGLLMLSLICAVVLWGLRRRKKQTASAYTKSNIQHVSLESIQRQFTYSELPRITNNFSRILGKGGFGTVYHGCIDDTQVAVKMLSQSSVQGYQQYQSEVKLLMRVHHRNLTTLVGYCCEGTNMGLIYEYMAKGDLEAHLSDDEKANILTWEQRLLIATDAAQGLEYLHHGCKPPIVHRDVKCTNILLNETLQAKLADFGMSKIFPTDCGSHVTTVVAGTPGYVDPEYYISNRLTEKTDVYSFGVVLLKIITGRPAIERTHDMTHISQWVSSILSKGDIRNIVDPRMPRNLDFNSVWKAVEIAMLCVSTTSARRPNMSQVVVELKECLETEIDPIEMVNMDLKTEVNPIAR</sequence>
<dbReference type="AlphaFoldDB" id="A0A6A1VZS8"/>
<dbReference type="InterPro" id="IPR011009">
    <property type="entry name" value="Kinase-like_dom_sf"/>
</dbReference>
<comment type="subcellular location">
    <subcellularLocation>
        <location evidence="1">Membrane</location>
        <topology evidence="1">Single-pass membrane protein</topology>
    </subcellularLocation>
</comment>
<dbReference type="PANTHER" id="PTHR45631:SF202">
    <property type="entry name" value="SENESCENCE-INDUCED RECEPTOR-LIKE SERINE_THREONINE-PROTEIN KINASE"/>
    <property type="match status" value="1"/>
</dbReference>
<dbReference type="InterPro" id="IPR032675">
    <property type="entry name" value="LRR_dom_sf"/>
</dbReference>
<evidence type="ECO:0000259" key="17">
    <source>
        <dbReference type="PROSITE" id="PS50011"/>
    </source>
</evidence>
<accession>A0A6A1VZS8</accession>
<evidence type="ECO:0000256" key="2">
    <source>
        <dbReference type="ARBA" id="ARBA00022527"/>
    </source>
</evidence>
<keyword evidence="11 15" id="KW-0067">ATP-binding</keyword>
<dbReference type="InterPro" id="IPR000719">
    <property type="entry name" value="Prot_kinase_dom"/>
</dbReference>
<protein>
    <recommendedName>
        <fullName evidence="17">Protein kinase domain-containing protein</fullName>
    </recommendedName>
</protein>
<dbReference type="GO" id="GO:0005524">
    <property type="term" value="F:ATP binding"/>
    <property type="evidence" value="ECO:0007669"/>
    <property type="project" value="UniProtKB-UniRule"/>
</dbReference>
<dbReference type="GO" id="GO:0016020">
    <property type="term" value="C:membrane"/>
    <property type="evidence" value="ECO:0007669"/>
    <property type="project" value="UniProtKB-SubCell"/>
</dbReference>
<dbReference type="Gene3D" id="1.10.510.10">
    <property type="entry name" value="Transferase(Phosphotransferase) domain 1"/>
    <property type="match status" value="1"/>
</dbReference>
<evidence type="ECO:0000256" key="1">
    <source>
        <dbReference type="ARBA" id="ARBA00004167"/>
    </source>
</evidence>
<dbReference type="InterPro" id="IPR001611">
    <property type="entry name" value="Leu-rich_rpt"/>
</dbReference>
<feature type="transmembrane region" description="Helical" evidence="16">
    <location>
        <begin position="527"/>
        <end position="552"/>
    </location>
</feature>
<keyword evidence="8" id="KW-0677">Repeat</keyword>
<evidence type="ECO:0000256" key="3">
    <source>
        <dbReference type="ARBA" id="ARBA00022553"/>
    </source>
</evidence>
<dbReference type="FunFam" id="3.80.10.10:FF:000129">
    <property type="entry name" value="Leucine-rich repeat receptor-like kinase"/>
    <property type="match status" value="1"/>
</dbReference>
<dbReference type="SUPFAM" id="SSF56112">
    <property type="entry name" value="Protein kinase-like (PK-like)"/>
    <property type="match status" value="1"/>
</dbReference>
<keyword evidence="14" id="KW-0675">Receptor</keyword>
<name>A0A6A1VZS8_9ROSI</name>
<evidence type="ECO:0000313" key="19">
    <source>
        <dbReference type="Proteomes" id="UP000516437"/>
    </source>
</evidence>